<dbReference type="Pfam" id="PF20589">
    <property type="entry name" value="DUF6790"/>
    <property type="match status" value="1"/>
</dbReference>
<feature type="transmembrane region" description="Helical" evidence="1">
    <location>
        <begin position="108"/>
        <end position="130"/>
    </location>
</feature>
<reference evidence="2" key="1">
    <citation type="submission" date="2023-07" db="EMBL/GenBank/DDBJ databases">
        <title>Genomic Encyclopedia of Type Strains, Phase IV (KMG-IV): sequencing the most valuable type-strain genomes for metagenomic binning, comparative biology and taxonomic classification.</title>
        <authorList>
            <person name="Goeker M."/>
        </authorList>
    </citation>
    <scope>NUCLEOTIDE SEQUENCE</scope>
    <source>
        <strain evidence="2">DSM 21202</strain>
    </source>
</reference>
<evidence type="ECO:0000256" key="1">
    <source>
        <dbReference type="SAM" id="Phobius"/>
    </source>
</evidence>
<dbReference type="AlphaFoldDB" id="A0AAE3VT66"/>
<keyword evidence="1" id="KW-0812">Transmembrane</keyword>
<feature type="transmembrane region" description="Helical" evidence="1">
    <location>
        <begin position="142"/>
        <end position="160"/>
    </location>
</feature>
<evidence type="ECO:0000313" key="3">
    <source>
        <dbReference type="Proteomes" id="UP001229244"/>
    </source>
</evidence>
<accession>A0AAE3VT66</accession>
<gene>
    <name evidence="2" type="ORF">J2S73_004157</name>
</gene>
<feature type="transmembrane region" description="Helical" evidence="1">
    <location>
        <begin position="12"/>
        <end position="31"/>
    </location>
</feature>
<keyword evidence="1" id="KW-0472">Membrane</keyword>
<dbReference type="Proteomes" id="UP001229244">
    <property type="component" value="Unassembled WGS sequence"/>
</dbReference>
<dbReference type="EMBL" id="JAUSUL010000007">
    <property type="protein sequence ID" value="MDQ0317671.1"/>
    <property type="molecule type" value="Genomic_DNA"/>
</dbReference>
<feature type="transmembrane region" description="Helical" evidence="1">
    <location>
        <begin position="81"/>
        <end position="101"/>
    </location>
</feature>
<protein>
    <submittedName>
        <fullName evidence="2">Uncharacterized protein</fullName>
    </submittedName>
</protein>
<comment type="caution">
    <text evidence="2">The sequence shown here is derived from an EMBL/GenBank/DDBJ whole genome shotgun (WGS) entry which is preliminary data.</text>
</comment>
<feature type="transmembrane region" description="Helical" evidence="1">
    <location>
        <begin position="43"/>
        <end position="61"/>
    </location>
</feature>
<dbReference type="RefSeq" id="WP_306887595.1">
    <property type="nucleotide sequence ID" value="NZ_JAUSUL010000007.1"/>
</dbReference>
<keyword evidence="1" id="KW-1133">Transmembrane helix</keyword>
<keyword evidence="3" id="KW-1185">Reference proteome</keyword>
<name>A0AAE3VT66_9HYPH</name>
<organism evidence="2 3">
    <name type="scientific">Amorphus orientalis</name>
    <dbReference type="NCBI Taxonomy" id="649198"/>
    <lineage>
        <taxon>Bacteria</taxon>
        <taxon>Pseudomonadati</taxon>
        <taxon>Pseudomonadota</taxon>
        <taxon>Alphaproteobacteria</taxon>
        <taxon>Hyphomicrobiales</taxon>
        <taxon>Amorphaceae</taxon>
        <taxon>Amorphus</taxon>
    </lineage>
</organism>
<sequence length="167" mass="18050">MESAIGFVLSNFTLTALVLGLVASAIAIARAPKVTYSLVVEKLFAYFLLFSIFFALFYNFVMHVFFGKMAASFIGWADSPFQAEVGFASLGFAVVGLLAFFGNRGLRIAAVVGPAMFLWGAAAGHVYQMVTAHNFAPGNAGIIFWTDILMPAIGFVFLFLQRGQAPR</sequence>
<evidence type="ECO:0000313" key="2">
    <source>
        <dbReference type="EMBL" id="MDQ0317671.1"/>
    </source>
</evidence>
<dbReference type="InterPro" id="IPR046740">
    <property type="entry name" value="DUF6790"/>
</dbReference>
<proteinExistence type="predicted"/>